<dbReference type="PANTHER" id="PTHR12684:SF2">
    <property type="entry name" value="TRNA 2'-PHOSPHOTRANSFERASE 1"/>
    <property type="match status" value="1"/>
</dbReference>
<keyword evidence="4" id="KW-0808">Transferase</keyword>
<evidence type="ECO:0000256" key="3">
    <source>
        <dbReference type="ARBA" id="ARBA00012007"/>
    </source>
</evidence>
<accession>A0A507CBQ0</accession>
<dbReference type="VEuPathDB" id="FungiDB:SeMB42_g07235"/>
<dbReference type="Gene3D" id="1.10.10.970">
    <property type="entry name" value="RNA 2'-phosphotransferase, Tpt1/KptA family, N-terminal domain"/>
    <property type="match status" value="1"/>
</dbReference>
<dbReference type="InterPro" id="IPR042080">
    <property type="entry name" value="RNA_2'-PTrans_N"/>
</dbReference>
<dbReference type="Proteomes" id="UP000317494">
    <property type="component" value="Unassembled WGS sequence"/>
</dbReference>
<comment type="function">
    <text evidence="1">Catalyzes the last step of tRNA splicing, the transfer of the splice junction 2'-phosphate from ligated tRNA to NAD to produce ADP-ribose 1''-2'' cyclic phosphate.</text>
</comment>
<evidence type="ECO:0000256" key="4">
    <source>
        <dbReference type="ARBA" id="ARBA00022679"/>
    </source>
</evidence>
<dbReference type="SUPFAM" id="SSF56399">
    <property type="entry name" value="ADP-ribosylation"/>
    <property type="match status" value="1"/>
</dbReference>
<comment type="catalytic activity">
    <reaction evidence="6">
        <text>2'-phospho-[ligated tRNA] + NAD(+) = mature tRNA + ADP-alpha-D-ribose 1'',2''-cyclic phosphate + nicotinamide</text>
        <dbReference type="Rhea" id="RHEA:23324"/>
        <dbReference type="Rhea" id="RHEA-COMP:11106"/>
        <dbReference type="Rhea" id="RHEA-COMP:11107"/>
        <dbReference type="ChEBI" id="CHEBI:17154"/>
        <dbReference type="ChEBI" id="CHEBI:57540"/>
        <dbReference type="ChEBI" id="CHEBI:76596"/>
        <dbReference type="ChEBI" id="CHEBI:82883"/>
        <dbReference type="ChEBI" id="CHEBI:85027"/>
        <dbReference type="EC" id="2.7.1.160"/>
    </reaction>
</comment>
<proteinExistence type="inferred from homology"/>
<evidence type="ECO:0000256" key="2">
    <source>
        <dbReference type="ARBA" id="ARBA00009836"/>
    </source>
</evidence>
<dbReference type="InterPro" id="IPR042081">
    <property type="entry name" value="RNA_2'-PTrans_C"/>
</dbReference>
<evidence type="ECO:0000313" key="8">
    <source>
        <dbReference type="Proteomes" id="UP000317494"/>
    </source>
</evidence>
<keyword evidence="8" id="KW-1185">Reference proteome</keyword>
<gene>
    <name evidence="7" type="ORF">SeMB42_g07235</name>
</gene>
<reference evidence="7 8" key="1">
    <citation type="journal article" date="2019" name="Sci. Rep.">
        <title>Comparative genomics of chytrid fungi reveal insights into the obligate biotrophic and pathogenic lifestyle of Synchytrium endobioticum.</title>
        <authorList>
            <person name="van de Vossenberg B.T.L.H."/>
            <person name="Warris S."/>
            <person name="Nguyen H.D.T."/>
            <person name="van Gent-Pelzer M.P.E."/>
            <person name="Joly D.L."/>
            <person name="van de Geest H.C."/>
            <person name="Bonants P.J.M."/>
            <person name="Smith D.S."/>
            <person name="Levesque C.A."/>
            <person name="van der Lee T.A.J."/>
        </authorList>
    </citation>
    <scope>NUCLEOTIDE SEQUENCE [LARGE SCALE GENOMIC DNA]</scope>
    <source>
        <strain evidence="7 8">MB42</strain>
    </source>
</reference>
<evidence type="ECO:0000256" key="6">
    <source>
        <dbReference type="ARBA" id="ARBA00047949"/>
    </source>
</evidence>
<dbReference type="AlphaFoldDB" id="A0A507CBQ0"/>
<dbReference type="EMBL" id="QEAN01000484">
    <property type="protein sequence ID" value="TPX34973.1"/>
    <property type="molecule type" value="Genomic_DNA"/>
</dbReference>
<organism evidence="7 8">
    <name type="scientific">Synchytrium endobioticum</name>
    <dbReference type="NCBI Taxonomy" id="286115"/>
    <lineage>
        <taxon>Eukaryota</taxon>
        <taxon>Fungi</taxon>
        <taxon>Fungi incertae sedis</taxon>
        <taxon>Chytridiomycota</taxon>
        <taxon>Chytridiomycota incertae sedis</taxon>
        <taxon>Chytridiomycetes</taxon>
        <taxon>Synchytriales</taxon>
        <taxon>Synchytriaceae</taxon>
        <taxon>Synchytrium</taxon>
    </lineage>
</organism>
<comment type="similarity">
    <text evidence="2">Belongs to the KptA/TPT1 family.</text>
</comment>
<comment type="caution">
    <text evidence="7">The sequence shown here is derived from an EMBL/GenBank/DDBJ whole genome shotgun (WGS) entry which is preliminary data.</text>
</comment>
<evidence type="ECO:0000313" key="7">
    <source>
        <dbReference type="EMBL" id="TPX34973.1"/>
    </source>
</evidence>
<dbReference type="Gene3D" id="3.20.170.30">
    <property type="match status" value="1"/>
</dbReference>
<evidence type="ECO:0000256" key="1">
    <source>
        <dbReference type="ARBA" id="ARBA00003343"/>
    </source>
</evidence>
<dbReference type="GO" id="GO:0006388">
    <property type="term" value="P:tRNA splicing, via endonucleolytic cleavage and ligation"/>
    <property type="evidence" value="ECO:0007669"/>
    <property type="project" value="TreeGrafter"/>
</dbReference>
<dbReference type="PANTHER" id="PTHR12684">
    <property type="entry name" value="PUTATIVE PHOSPHOTRANSFERASE"/>
    <property type="match status" value="1"/>
</dbReference>
<protein>
    <recommendedName>
        <fullName evidence="3">2'-phosphotransferase</fullName>
        <ecNumber evidence="3">2.7.1.160</ecNumber>
    </recommendedName>
</protein>
<dbReference type="InterPro" id="IPR002745">
    <property type="entry name" value="Ptrans_KptA/Tpt1"/>
</dbReference>
<name>A0A507CBQ0_9FUNG</name>
<dbReference type="GO" id="GO:0000215">
    <property type="term" value="F:tRNA 2'-phosphotransferase activity"/>
    <property type="evidence" value="ECO:0007669"/>
    <property type="project" value="UniProtKB-EC"/>
</dbReference>
<evidence type="ECO:0000256" key="5">
    <source>
        <dbReference type="ARBA" id="ARBA00023027"/>
    </source>
</evidence>
<sequence>MFPPRRTNPLSPADRATKLSKNLSYVLRHAAIKDGYNIRPDGFIKVSELLASSRFKGYSADEICAVVRDNDKQRFTLRKETDATNTSDYWIKANQGQSMELERLELHIMSSPAELPLAVHGTFKKCWPSISKTGLKRMSRTHIHMALGLPGEDAVISGMRSDADVYIYINVPLAMQDGIVFEKSPNNVILSRGLDGVIPPKYFDRVTDSKGKIILPP</sequence>
<dbReference type="Pfam" id="PF01885">
    <property type="entry name" value="PTS_2-RNA"/>
    <property type="match status" value="1"/>
</dbReference>
<dbReference type="STRING" id="286115.A0A507CBQ0"/>
<keyword evidence="5" id="KW-0520">NAD</keyword>
<dbReference type="EC" id="2.7.1.160" evidence="3"/>